<evidence type="ECO:0000313" key="10">
    <source>
        <dbReference type="EMBL" id="KAH7570725.1"/>
    </source>
</evidence>
<name>A0ABQ8I270_9ROSI</name>
<keyword evidence="3" id="KW-1003">Cell membrane</keyword>
<feature type="compositionally biased region" description="Polar residues" evidence="8">
    <location>
        <begin position="259"/>
        <end position="282"/>
    </location>
</feature>
<keyword evidence="11" id="KW-1185">Reference proteome</keyword>
<comment type="subcellular location">
    <subcellularLocation>
        <location evidence="1">Cell membrane</location>
        <topology evidence="1">Peripheral membrane protein</topology>
        <orientation evidence="1">Cytoplasmic side</orientation>
    </subcellularLocation>
</comment>
<protein>
    <recommendedName>
        <fullName evidence="9">SOSEKI DIX-like domain-containing protein</fullName>
    </recommendedName>
</protein>
<dbReference type="PANTHER" id="PTHR31083">
    <property type="entry name" value="UPSTREAM OF FLC PROTEIN (DUF966)"/>
    <property type="match status" value="1"/>
</dbReference>
<evidence type="ECO:0000256" key="4">
    <source>
        <dbReference type="ARBA" id="ARBA00022618"/>
    </source>
</evidence>
<feature type="domain" description="SOSEKI DIX-like" evidence="9">
    <location>
        <begin position="94"/>
        <end position="180"/>
    </location>
</feature>
<sequence length="508" mass="56853">MHEDICSLAEDKHVSLIIIPYHKQITGDGRMGNPKSDISPMAGVKQSVVVEEDREENQGAKAMESTEDSALMNIRRKRRMEGKGNGSAGEVRRVHIIYFLSRMGRVEHPHLLRVLHLTRNGVYLRDVKRWLAEVRGQDMPKAFSWSYKRRYKNGYVWQDLLDDDLITPISDNEYVLKGSQYTCSHGAHHEKKTCVLRNDQPVEVEEQPPQKEEIVDPKVGIPLNTSSEIYQDSPLFNVSDSRSTLTDDSTKLLEEHTSKQTTSEQNDYNNSSSPFYSNLLNNKTKDGSHKNDNNKNDMEKTGTSDSSFSSSSSYVSPKSSQTHPFASKSKTTFSNGASKSNMLRNWIKCGAVDTNDAVLVTVNRADKTSPSTDKSITNLPDCRTVINHDGNKLGGSGRVFGTPWNNQHHQQQQYSSRKSFDGVRSSKKKQYEFGSPKPASGVYKPVGGPTCSQCGKSFKPEKLHAHMKSCKGMKALAKFASLSLRKSPSQRSCNSSHEESISAYFLTN</sequence>
<feature type="compositionally biased region" description="Polar residues" evidence="8">
    <location>
        <begin position="321"/>
        <end position="337"/>
    </location>
</feature>
<keyword evidence="5" id="KW-0472">Membrane</keyword>
<comment type="caution">
    <text evidence="10">The sequence shown here is derived from an EMBL/GenBank/DDBJ whole genome shotgun (WGS) entry which is preliminary data.</text>
</comment>
<dbReference type="Proteomes" id="UP000827721">
    <property type="component" value="Unassembled WGS sequence"/>
</dbReference>
<evidence type="ECO:0000256" key="6">
    <source>
        <dbReference type="ARBA" id="ARBA00023306"/>
    </source>
</evidence>
<evidence type="ECO:0000256" key="7">
    <source>
        <dbReference type="ARBA" id="ARBA00024211"/>
    </source>
</evidence>
<evidence type="ECO:0000256" key="3">
    <source>
        <dbReference type="ARBA" id="ARBA00022475"/>
    </source>
</evidence>
<feature type="region of interest" description="Disordered" evidence="8">
    <location>
        <begin position="255"/>
        <end position="337"/>
    </location>
</feature>
<dbReference type="PANTHER" id="PTHR31083:SF5">
    <property type="entry name" value="PROTEIN SOSEKI 1"/>
    <property type="match status" value="1"/>
</dbReference>
<evidence type="ECO:0000256" key="8">
    <source>
        <dbReference type="SAM" id="MobiDB-lite"/>
    </source>
</evidence>
<feature type="region of interest" description="Disordered" evidence="8">
    <location>
        <begin position="487"/>
        <end position="508"/>
    </location>
</feature>
<dbReference type="InterPro" id="IPR010369">
    <property type="entry name" value="SOK"/>
</dbReference>
<accession>A0ABQ8I270</accession>
<evidence type="ECO:0000256" key="1">
    <source>
        <dbReference type="ARBA" id="ARBA00004413"/>
    </source>
</evidence>
<keyword evidence="6" id="KW-0131">Cell cycle</keyword>
<comment type="similarity">
    <text evidence="7">Belongs to the SOSEKI family.</text>
</comment>
<dbReference type="Pfam" id="PF06136">
    <property type="entry name" value="SOK"/>
    <property type="match status" value="1"/>
</dbReference>
<evidence type="ECO:0000259" key="9">
    <source>
        <dbReference type="Pfam" id="PF06136"/>
    </source>
</evidence>
<keyword evidence="4" id="KW-0132">Cell division</keyword>
<dbReference type="InterPro" id="IPR048351">
    <property type="entry name" value="SOK_DIX"/>
</dbReference>
<feature type="compositionally biased region" description="Basic and acidic residues" evidence="8">
    <location>
        <begin position="283"/>
        <end position="302"/>
    </location>
</feature>
<organism evidence="10 11">
    <name type="scientific">Xanthoceras sorbifolium</name>
    <dbReference type="NCBI Taxonomy" id="99658"/>
    <lineage>
        <taxon>Eukaryota</taxon>
        <taxon>Viridiplantae</taxon>
        <taxon>Streptophyta</taxon>
        <taxon>Embryophyta</taxon>
        <taxon>Tracheophyta</taxon>
        <taxon>Spermatophyta</taxon>
        <taxon>Magnoliopsida</taxon>
        <taxon>eudicotyledons</taxon>
        <taxon>Gunneridae</taxon>
        <taxon>Pentapetalae</taxon>
        <taxon>rosids</taxon>
        <taxon>malvids</taxon>
        <taxon>Sapindales</taxon>
        <taxon>Sapindaceae</taxon>
        <taxon>Xanthoceroideae</taxon>
        <taxon>Xanthoceras</taxon>
    </lineage>
</organism>
<feature type="region of interest" description="Disordered" evidence="8">
    <location>
        <begin position="404"/>
        <end position="437"/>
    </location>
</feature>
<reference evidence="10 11" key="1">
    <citation type="submission" date="2021-02" db="EMBL/GenBank/DDBJ databases">
        <title>Plant Genome Project.</title>
        <authorList>
            <person name="Zhang R.-G."/>
        </authorList>
    </citation>
    <scope>NUCLEOTIDE SEQUENCE [LARGE SCALE GENOMIC DNA]</scope>
    <source>
        <tissue evidence="10">Leaves</tissue>
    </source>
</reference>
<evidence type="ECO:0000313" key="11">
    <source>
        <dbReference type="Proteomes" id="UP000827721"/>
    </source>
</evidence>
<dbReference type="Gene3D" id="3.30.160.60">
    <property type="entry name" value="Classic Zinc Finger"/>
    <property type="match status" value="1"/>
</dbReference>
<evidence type="ECO:0000256" key="2">
    <source>
        <dbReference type="ARBA" id="ARBA00022473"/>
    </source>
</evidence>
<evidence type="ECO:0000256" key="5">
    <source>
        <dbReference type="ARBA" id="ARBA00023136"/>
    </source>
</evidence>
<dbReference type="EMBL" id="JAFEMO010000005">
    <property type="protein sequence ID" value="KAH7570725.1"/>
    <property type="molecule type" value="Genomic_DNA"/>
</dbReference>
<gene>
    <name evidence="10" type="ORF">JRO89_XS05G0167100</name>
</gene>
<proteinExistence type="inferred from homology"/>
<feature type="compositionally biased region" description="Low complexity" evidence="8">
    <location>
        <begin position="304"/>
        <end position="320"/>
    </location>
</feature>
<keyword evidence="2" id="KW-0217">Developmental protein</keyword>